<accession>A0A1B0AMI3</accession>
<keyword evidence="2" id="KW-1185">Reference proteome</keyword>
<reference evidence="1" key="2">
    <citation type="submission" date="2020-05" db="UniProtKB">
        <authorList>
            <consortium name="EnsemblMetazoa"/>
        </authorList>
    </citation>
    <scope>IDENTIFICATION</scope>
    <source>
        <strain evidence="1">IAEA</strain>
    </source>
</reference>
<dbReference type="VEuPathDB" id="VectorBase:GPPI001839"/>
<evidence type="ECO:0000313" key="2">
    <source>
        <dbReference type="Proteomes" id="UP000092460"/>
    </source>
</evidence>
<proteinExistence type="predicted"/>
<organism evidence="1 2">
    <name type="scientific">Glossina palpalis gambiensis</name>
    <dbReference type="NCBI Taxonomy" id="67801"/>
    <lineage>
        <taxon>Eukaryota</taxon>
        <taxon>Metazoa</taxon>
        <taxon>Ecdysozoa</taxon>
        <taxon>Arthropoda</taxon>
        <taxon>Hexapoda</taxon>
        <taxon>Insecta</taxon>
        <taxon>Pterygota</taxon>
        <taxon>Neoptera</taxon>
        <taxon>Endopterygota</taxon>
        <taxon>Diptera</taxon>
        <taxon>Brachycera</taxon>
        <taxon>Muscomorpha</taxon>
        <taxon>Hippoboscoidea</taxon>
        <taxon>Glossinidae</taxon>
        <taxon>Glossina</taxon>
    </lineage>
</organism>
<protein>
    <submittedName>
        <fullName evidence="1">Uncharacterized protein</fullName>
    </submittedName>
</protein>
<evidence type="ECO:0000313" key="1">
    <source>
        <dbReference type="EnsemblMetazoa" id="GPPI001839-PA"/>
    </source>
</evidence>
<dbReference type="EMBL" id="JXJN01000456">
    <property type="status" value="NOT_ANNOTATED_CDS"/>
    <property type="molecule type" value="Genomic_DNA"/>
</dbReference>
<dbReference type="AlphaFoldDB" id="A0A1B0AMI3"/>
<reference evidence="2" key="1">
    <citation type="submission" date="2015-01" db="EMBL/GenBank/DDBJ databases">
        <authorList>
            <person name="Aksoy S."/>
            <person name="Warren W."/>
            <person name="Wilson R.K."/>
        </authorList>
    </citation>
    <scope>NUCLEOTIDE SEQUENCE [LARGE SCALE GENOMIC DNA]</scope>
    <source>
        <strain evidence="2">IAEA</strain>
    </source>
</reference>
<dbReference type="Proteomes" id="UP000092460">
    <property type="component" value="Unassembled WGS sequence"/>
</dbReference>
<dbReference type="EnsemblMetazoa" id="GPPI001839-RA">
    <property type="protein sequence ID" value="GPPI001839-PA"/>
    <property type="gene ID" value="GPPI001839"/>
</dbReference>
<sequence length="79" mass="9307">MIKITTMKYTATKNGIATMRVDFISRIIRYESFFEDIRKLGSMQLNMVHYSSHRQLDLVFSNIVHLSICRTRPLVQPED</sequence>
<name>A0A1B0AMI3_9MUSC</name>